<keyword evidence="2" id="KW-0695">RNA-directed DNA polymerase</keyword>
<dbReference type="AlphaFoldDB" id="A0A1Y4MMJ7"/>
<accession>A0A1Y4MMJ7</accession>
<dbReference type="Proteomes" id="UP000196386">
    <property type="component" value="Unassembled WGS sequence"/>
</dbReference>
<keyword evidence="2" id="KW-0548">Nucleotidyltransferase</keyword>
<sequence length="629" mass="72808">MYMTQKAKKRSKLRHAEYYDMQNIFDELYAKSRDGEIFNNLVEIIAAPNNIMLAFRNIKSNDGSHTAGTDGRTIESLADMPGEDFVSLIQKQFTRYVPKTVRRVEIPKPNGKLRPLGIPCIIDRIVQQCILQVMEPICEAKFYEHSYGFRPCRSAENAVSYAYGLAQRNKLHYVVDVDIKGFFDNVNHRKLLQQIWTLGIRDTKLIQIIKAMLKAPIQMPDGEILYPDRGTPQGGILSPLLANIVLNELDWWIASQWEGMADHMKSPCKVTYYPNGAEKKCNSYTALKKSNLKEMRIVRYADDFKIFCRNCKDADRAYHAVKDWLLKRLKLEISDEKSKVTNLRKRDSEFLGFRMKLIRKRRTWVISSNVCDKAMSHMQKELSKAIIEIQNSKTASDIKSNIHEYNAKVIGMQNYYCIATRINLNFSRMAHVNNGRFLHRIDGYKKQGELNNKYLKNRYEKSKQMRWIGDTPVVPLAYVQFKIPMRKSRKINPYTPDGRMEIHSNLKLNVEDMLWLMRHPVTGETVQFNDNRISLYAGQEGKCAITGEHLEVIHCICYRKSNECKNGRDSYRNLLLLSPTGYELISTTDSIKFATLTKKYDLNKAQITKVNKLRVTAGLAEMSMQIVTN</sequence>
<dbReference type="PROSITE" id="PS50878">
    <property type="entry name" value="RT_POL"/>
    <property type="match status" value="1"/>
</dbReference>
<dbReference type="Pfam" id="PF00078">
    <property type="entry name" value="RVT_1"/>
    <property type="match status" value="1"/>
</dbReference>
<evidence type="ECO:0000313" key="2">
    <source>
        <dbReference type="EMBL" id="OUP69943.1"/>
    </source>
</evidence>
<dbReference type="PANTHER" id="PTHR34047:SF8">
    <property type="entry name" value="PROTEIN YKFC"/>
    <property type="match status" value="1"/>
</dbReference>
<dbReference type="InterPro" id="IPR051083">
    <property type="entry name" value="GrpII_Intron_Splice-Mob/Def"/>
</dbReference>
<evidence type="ECO:0000259" key="1">
    <source>
        <dbReference type="PROSITE" id="PS50878"/>
    </source>
</evidence>
<keyword evidence="2" id="KW-0808">Transferase</keyword>
<evidence type="ECO:0000313" key="3">
    <source>
        <dbReference type="Proteomes" id="UP000196386"/>
    </source>
</evidence>
<proteinExistence type="predicted"/>
<gene>
    <name evidence="2" type="ORF">B5F11_06320</name>
</gene>
<organism evidence="2 3">
    <name type="scientific">Anaerotruncus colihominis</name>
    <dbReference type="NCBI Taxonomy" id="169435"/>
    <lineage>
        <taxon>Bacteria</taxon>
        <taxon>Bacillati</taxon>
        <taxon>Bacillota</taxon>
        <taxon>Clostridia</taxon>
        <taxon>Eubacteriales</taxon>
        <taxon>Oscillospiraceae</taxon>
        <taxon>Anaerotruncus</taxon>
    </lineage>
</organism>
<comment type="caution">
    <text evidence="2">The sequence shown here is derived from an EMBL/GenBank/DDBJ whole genome shotgun (WGS) entry which is preliminary data.</text>
</comment>
<feature type="domain" description="Reverse transcriptase" evidence="1">
    <location>
        <begin position="87"/>
        <end position="355"/>
    </location>
</feature>
<reference evidence="3" key="1">
    <citation type="submission" date="2017-04" db="EMBL/GenBank/DDBJ databases">
        <title>Function of individual gut microbiota members based on whole genome sequencing of pure cultures obtained from chicken caecum.</title>
        <authorList>
            <person name="Medvecky M."/>
            <person name="Cejkova D."/>
            <person name="Polansky O."/>
            <person name="Karasova D."/>
            <person name="Kubasova T."/>
            <person name="Cizek A."/>
            <person name="Rychlik I."/>
        </authorList>
    </citation>
    <scope>NUCLEOTIDE SEQUENCE [LARGE SCALE GENOMIC DNA]</scope>
    <source>
        <strain evidence="3">An175</strain>
    </source>
</reference>
<dbReference type="EMBL" id="NFKP01000006">
    <property type="protein sequence ID" value="OUP69943.1"/>
    <property type="molecule type" value="Genomic_DNA"/>
</dbReference>
<protein>
    <submittedName>
        <fullName evidence="2">Group II intron reverse transcriptase/maturase</fullName>
    </submittedName>
</protein>
<dbReference type="PANTHER" id="PTHR34047">
    <property type="entry name" value="NUCLEAR INTRON MATURASE 1, MITOCHONDRIAL-RELATED"/>
    <property type="match status" value="1"/>
</dbReference>
<dbReference type="InterPro" id="IPR000477">
    <property type="entry name" value="RT_dom"/>
</dbReference>
<dbReference type="CDD" id="cd01651">
    <property type="entry name" value="RT_G2_intron"/>
    <property type="match status" value="1"/>
</dbReference>
<dbReference type="RefSeq" id="WP_087300356.1">
    <property type="nucleotide sequence ID" value="NZ_NFKP01000006.1"/>
</dbReference>
<dbReference type="InterPro" id="IPR030931">
    <property type="entry name" value="Group_II_RT_mat"/>
</dbReference>
<dbReference type="SUPFAM" id="SSF56672">
    <property type="entry name" value="DNA/RNA polymerases"/>
    <property type="match status" value="1"/>
</dbReference>
<name>A0A1Y4MMJ7_9FIRM</name>
<dbReference type="GO" id="GO:0003964">
    <property type="term" value="F:RNA-directed DNA polymerase activity"/>
    <property type="evidence" value="ECO:0007669"/>
    <property type="project" value="UniProtKB-KW"/>
</dbReference>
<dbReference type="NCBIfam" id="TIGR04416">
    <property type="entry name" value="group_II_RT_mat"/>
    <property type="match status" value="1"/>
</dbReference>
<dbReference type="InterPro" id="IPR043502">
    <property type="entry name" value="DNA/RNA_pol_sf"/>
</dbReference>